<dbReference type="Gene3D" id="1.20.5.4130">
    <property type="match status" value="1"/>
</dbReference>
<keyword evidence="4" id="KW-0611">Plant defense</keyword>
<feature type="domain" description="Disease resistance protein winged helix" evidence="9">
    <location>
        <begin position="430"/>
        <end position="501"/>
    </location>
</feature>
<dbReference type="InterPro" id="IPR002182">
    <property type="entry name" value="NB-ARC"/>
</dbReference>
<dbReference type="InterPro" id="IPR036388">
    <property type="entry name" value="WH-like_DNA-bd_sf"/>
</dbReference>
<evidence type="ECO:0000259" key="9">
    <source>
        <dbReference type="Pfam" id="PF23559"/>
    </source>
</evidence>
<feature type="domain" description="Disease resistance N-terminal" evidence="8">
    <location>
        <begin position="6"/>
        <end position="87"/>
    </location>
</feature>
<dbReference type="Gene3D" id="3.80.10.10">
    <property type="entry name" value="Ribonuclease Inhibitor"/>
    <property type="match status" value="4"/>
</dbReference>
<dbReference type="GeneID" id="107431144"/>
<sequence>MAEALLTIMFENLNSLIQKGFGLLWGVNKEMEKLSSILSTIRAVLEDAEEKQLRNRAIKNWLQKLKDVSGELDDILDECSMEASLLEYKTQRFGSTQKVKASFLSCLNPKNTWFRFQIAKKMEDVSERLDDIAKEREKFHLREVVQDQRRVQIRNERDTGSIVDEKQVYGREQDKDKIVEFLVESNSSNSKDRLSTYAIIGMGGMGKTTLAKLVYNDPRVTDHFDLTIWVCVSEDFDVWRLIKSIIESASGNPCEALDMDPLQKRLQNMLEMKKYLLILDDVWNEDKDKWERLRNVLACGLNGSSIVVTTRLEKVASIMGATQMHHISSLSEDECWLLFSQRAFLNESEKRPSLVKIGKEIVKKCKGNPLAAKSLGSLMCSKSEEQQWLLVMESELWNLPQHETSILPALRLSYHQLTAQLRRCFTFCAIFPKDFEIVKEKLIHLWMANGLISSKENMEAEEMGNEIFNELYWRSFFQDAKKDECGNIKSFKMHDLVHDLAQCIMKDECTVTKSDFPDFFFTFCNGKSLRTLLLMEISSFMAQAKLPHRLYFPSLRAFDIEDAFILKLKSISSLISNSKHLRYLNLSRTNIRILPESICLLVNLQTLDVSGCYNLEKLPKHMSRLRGLRHFYIEGCHSLNHMPPNIGKLSCLRSLSRFIVDRRRGCDIDELGSLLKLGGSLRIEHLEKVKSPMEAKKANLVGKTNLQRLHLRWPDYLNEKGDQKMNHEKILDALEPPPTLKDLYISNFRGGHFPHWLNANLENLVSINFSYCRNCMELPTAMGKLPSLTSLCLSAMECLRYVDNESCDGRLFGGFFRLETLVIDCLRSLEGLSRVERSDIFPRLSNLRIVGCPKLTSLHSLRSIEELYLWGCNETLLESVSNRHTLTLLKIFNNDDLASFPDGFLHNLTALKSLDISRFRKLQDLPSDMLIDLTALEEISISRCDMLEWFPTAIFQGLISLKKIGIEKCRRLKSLSDSFEDLTALESLQIQGCPKLDTFPNGLNNLSSLQRLTLVDLAALPENLNHLPSLKDMEISGFRNLEKLPDWLGDLTSLESLSIVNCRHLEYLPKCIQHLTNLQSLKIENCPKLTERCKKEIGEDWHKIAHIPRIHVWCGLLASGQPI</sequence>
<keyword evidence="3" id="KW-0547">Nucleotide-binding</keyword>
<name>A0ABM3I314_ZIZJJ</name>
<dbReference type="InterPro" id="IPR058922">
    <property type="entry name" value="WHD_DRP"/>
</dbReference>
<dbReference type="InterPro" id="IPR041118">
    <property type="entry name" value="Rx_N"/>
</dbReference>
<keyword evidence="2" id="KW-0677">Repeat</keyword>
<keyword evidence="5" id="KW-0067">ATP-binding</keyword>
<keyword evidence="12" id="KW-1185">Reference proteome</keyword>
<evidence type="ECO:0000256" key="5">
    <source>
        <dbReference type="ARBA" id="ARBA00022840"/>
    </source>
</evidence>
<dbReference type="CDD" id="cd14798">
    <property type="entry name" value="RX-CC_like"/>
    <property type="match status" value="1"/>
</dbReference>
<dbReference type="InterPro" id="IPR056789">
    <property type="entry name" value="LRR_R13L1-DRL21"/>
</dbReference>
<dbReference type="InterPro" id="IPR032675">
    <property type="entry name" value="LRR_dom_sf"/>
</dbReference>
<proteinExistence type="predicted"/>
<feature type="domain" description="Disease resistance R13L4/SHOC-2-like LRR" evidence="10">
    <location>
        <begin position="967"/>
        <end position="1115"/>
    </location>
</feature>
<gene>
    <name evidence="13" type="primary">LOC107431144</name>
</gene>
<protein>
    <submittedName>
        <fullName evidence="13">Disease resistance protein RGA2</fullName>
    </submittedName>
</protein>
<evidence type="ECO:0000256" key="1">
    <source>
        <dbReference type="ARBA" id="ARBA00022614"/>
    </source>
</evidence>
<dbReference type="Pfam" id="PF00931">
    <property type="entry name" value="NB-ARC"/>
    <property type="match status" value="1"/>
</dbReference>
<accession>A0ABM3I314</accession>
<dbReference type="SUPFAM" id="SSF52540">
    <property type="entry name" value="P-loop containing nucleoside triphosphate hydrolases"/>
    <property type="match status" value="1"/>
</dbReference>
<dbReference type="Pfam" id="PF18052">
    <property type="entry name" value="Rx_N"/>
    <property type="match status" value="1"/>
</dbReference>
<keyword evidence="6" id="KW-0175">Coiled coil</keyword>
<dbReference type="InterPro" id="IPR038005">
    <property type="entry name" value="RX-like_CC"/>
</dbReference>
<dbReference type="Gene3D" id="3.40.50.300">
    <property type="entry name" value="P-loop containing nucleotide triphosphate hydrolases"/>
    <property type="match status" value="1"/>
</dbReference>
<dbReference type="RefSeq" id="XP_048319591.2">
    <property type="nucleotide sequence ID" value="XM_048463634.2"/>
</dbReference>
<dbReference type="Gene3D" id="1.10.8.430">
    <property type="entry name" value="Helical domain of apoptotic protease-activating factors"/>
    <property type="match status" value="1"/>
</dbReference>
<dbReference type="InterPro" id="IPR027417">
    <property type="entry name" value="P-loop_NTPase"/>
</dbReference>
<feature type="coiled-coil region" evidence="6">
    <location>
        <begin position="31"/>
        <end position="78"/>
    </location>
</feature>
<evidence type="ECO:0000259" key="8">
    <source>
        <dbReference type="Pfam" id="PF18052"/>
    </source>
</evidence>
<dbReference type="Proteomes" id="UP001652623">
    <property type="component" value="Chromosome 6"/>
</dbReference>
<organism evidence="12 13">
    <name type="scientific">Ziziphus jujuba</name>
    <name type="common">Chinese jujube</name>
    <name type="synonym">Ziziphus sativa</name>
    <dbReference type="NCBI Taxonomy" id="326968"/>
    <lineage>
        <taxon>Eukaryota</taxon>
        <taxon>Viridiplantae</taxon>
        <taxon>Streptophyta</taxon>
        <taxon>Embryophyta</taxon>
        <taxon>Tracheophyta</taxon>
        <taxon>Spermatophyta</taxon>
        <taxon>Magnoliopsida</taxon>
        <taxon>eudicotyledons</taxon>
        <taxon>Gunneridae</taxon>
        <taxon>Pentapetalae</taxon>
        <taxon>rosids</taxon>
        <taxon>fabids</taxon>
        <taxon>Rosales</taxon>
        <taxon>Rhamnaceae</taxon>
        <taxon>Paliureae</taxon>
        <taxon>Ziziphus</taxon>
    </lineage>
</organism>
<dbReference type="Gene3D" id="1.10.10.10">
    <property type="entry name" value="Winged helix-like DNA-binding domain superfamily/Winged helix DNA-binding domain"/>
    <property type="match status" value="1"/>
</dbReference>
<evidence type="ECO:0000259" key="10">
    <source>
        <dbReference type="Pfam" id="PF23598"/>
    </source>
</evidence>
<evidence type="ECO:0000313" key="12">
    <source>
        <dbReference type="Proteomes" id="UP001652623"/>
    </source>
</evidence>
<dbReference type="Pfam" id="PF23598">
    <property type="entry name" value="LRR_14"/>
    <property type="match status" value="1"/>
</dbReference>
<evidence type="ECO:0000259" key="7">
    <source>
        <dbReference type="Pfam" id="PF00931"/>
    </source>
</evidence>
<reference evidence="13" key="1">
    <citation type="submission" date="2025-08" db="UniProtKB">
        <authorList>
            <consortium name="RefSeq"/>
        </authorList>
    </citation>
    <scope>IDENTIFICATION</scope>
    <source>
        <tissue evidence="13">Seedling</tissue>
    </source>
</reference>
<evidence type="ECO:0000256" key="4">
    <source>
        <dbReference type="ARBA" id="ARBA00022821"/>
    </source>
</evidence>
<dbReference type="PANTHER" id="PTHR36766:SF42">
    <property type="entry name" value="NB-ARC DOMAIN DISEASE RESISTANCE PROTEIN"/>
    <property type="match status" value="1"/>
</dbReference>
<keyword evidence="1" id="KW-0433">Leucine-rich repeat</keyword>
<evidence type="ECO:0000256" key="2">
    <source>
        <dbReference type="ARBA" id="ARBA00022737"/>
    </source>
</evidence>
<dbReference type="InterPro" id="IPR042197">
    <property type="entry name" value="Apaf_helical"/>
</dbReference>
<feature type="domain" description="R13L1/DRL21-like LRR repeat region" evidence="11">
    <location>
        <begin position="668"/>
        <end position="796"/>
    </location>
</feature>
<evidence type="ECO:0000313" key="13">
    <source>
        <dbReference type="RefSeq" id="XP_048319591.2"/>
    </source>
</evidence>
<dbReference type="Pfam" id="PF25019">
    <property type="entry name" value="LRR_R13L1-DRL21"/>
    <property type="match status" value="1"/>
</dbReference>
<dbReference type="SUPFAM" id="SSF52058">
    <property type="entry name" value="L domain-like"/>
    <property type="match status" value="2"/>
</dbReference>
<dbReference type="Pfam" id="PF23559">
    <property type="entry name" value="WHD_DRP"/>
    <property type="match status" value="1"/>
</dbReference>
<feature type="domain" description="NB-ARC" evidence="7">
    <location>
        <begin position="171"/>
        <end position="348"/>
    </location>
</feature>
<dbReference type="InterPro" id="IPR055414">
    <property type="entry name" value="LRR_R13L4/SHOC2-like"/>
</dbReference>
<dbReference type="PANTHER" id="PTHR36766">
    <property type="entry name" value="PLANT BROAD-SPECTRUM MILDEW RESISTANCE PROTEIN RPW8"/>
    <property type="match status" value="1"/>
</dbReference>
<evidence type="ECO:0000256" key="3">
    <source>
        <dbReference type="ARBA" id="ARBA00022741"/>
    </source>
</evidence>
<dbReference type="PRINTS" id="PR00364">
    <property type="entry name" value="DISEASERSIST"/>
</dbReference>
<evidence type="ECO:0000256" key="6">
    <source>
        <dbReference type="SAM" id="Coils"/>
    </source>
</evidence>
<evidence type="ECO:0000259" key="11">
    <source>
        <dbReference type="Pfam" id="PF25019"/>
    </source>
</evidence>